<evidence type="ECO:0000313" key="1">
    <source>
        <dbReference type="Ensembl" id="ENSPLOP00000029026.1"/>
    </source>
</evidence>
<reference evidence="1" key="3">
    <citation type="submission" date="2025-09" db="UniProtKB">
        <authorList>
            <consortium name="Ensembl"/>
        </authorList>
    </citation>
    <scope>IDENTIFICATION</scope>
</reference>
<dbReference type="OMA" id="EPRWPAY"/>
<keyword evidence="2" id="KW-1185">Reference proteome</keyword>
<reference evidence="1" key="1">
    <citation type="journal article" date="2019" name="bioRxiv">
        <title>Long live the king: chromosome-level assembly of the lion (Panthera leo) using linked-read, Hi-C, and long read data.</title>
        <authorList>
            <person name="Armstrong E.E."/>
            <person name="Taylor R.W."/>
            <person name="Miller D.E."/>
            <person name="Kaelin C."/>
            <person name="Barsh G."/>
            <person name="Hadly E.A."/>
            <person name="Petrov D."/>
        </authorList>
    </citation>
    <scope>NUCLEOTIDE SEQUENCE [LARGE SCALE GENOMIC DNA]</scope>
</reference>
<evidence type="ECO:0000313" key="2">
    <source>
        <dbReference type="Proteomes" id="UP000694399"/>
    </source>
</evidence>
<reference evidence="1" key="2">
    <citation type="submission" date="2025-08" db="UniProtKB">
        <authorList>
            <consortium name="Ensembl"/>
        </authorList>
    </citation>
    <scope>IDENTIFICATION</scope>
</reference>
<sequence>FSFRSEAVSGVTDRKGAAKPVLSLQSNPVYSTQSLHSTQQMRNFSPTNPPAATQVTELKWTGQKFQGAEPRWPAYREELELERLLWRRRPGERDRRRTGDLRLGEHSKQTYLLLIRGGDRRHMGGGGSILLGGLNLLGGGLGHGASTAVAVISWPSICPGHPPPSMCFRAFSASSGFSNSTYA</sequence>
<dbReference type="AlphaFoldDB" id="A0A8C8YB68"/>
<dbReference type="Ensembl" id="ENSPLOT00000032058.1">
    <property type="protein sequence ID" value="ENSPLOP00000029026.1"/>
    <property type="gene ID" value="ENSPLOG00000021263.1"/>
</dbReference>
<name>A0A8C8YB68_PANLE</name>
<dbReference type="Proteomes" id="UP000694399">
    <property type="component" value="Chromosome F1"/>
</dbReference>
<dbReference type="GeneTree" id="ENSGT00390000017704"/>
<protein>
    <submittedName>
        <fullName evidence="1">Uncharacterized protein</fullName>
    </submittedName>
</protein>
<organism evidence="1 2">
    <name type="scientific">Panthera leo</name>
    <name type="common">Lion</name>
    <dbReference type="NCBI Taxonomy" id="9689"/>
    <lineage>
        <taxon>Eukaryota</taxon>
        <taxon>Metazoa</taxon>
        <taxon>Chordata</taxon>
        <taxon>Craniata</taxon>
        <taxon>Vertebrata</taxon>
        <taxon>Euteleostomi</taxon>
        <taxon>Mammalia</taxon>
        <taxon>Eutheria</taxon>
        <taxon>Laurasiatheria</taxon>
        <taxon>Carnivora</taxon>
        <taxon>Feliformia</taxon>
        <taxon>Felidae</taxon>
        <taxon>Pantherinae</taxon>
        <taxon>Panthera</taxon>
    </lineage>
</organism>
<accession>A0A8C8YB68</accession>
<proteinExistence type="predicted"/>